<feature type="region of interest" description="Disordered" evidence="1">
    <location>
        <begin position="1"/>
        <end position="20"/>
    </location>
</feature>
<reference evidence="2 3" key="1">
    <citation type="submission" date="2019-09" db="EMBL/GenBank/DDBJ databases">
        <authorList>
            <person name="Duangmal K."/>
            <person name="Teo W.F.A."/>
            <person name="Lipun K."/>
        </authorList>
    </citation>
    <scope>NUCLEOTIDE SEQUENCE [LARGE SCALE GENOMIC DNA]</scope>
    <source>
        <strain evidence="2 3">K1PN6</strain>
    </source>
</reference>
<organism evidence="2 3">
    <name type="scientific">Streptomyces acidicola</name>
    <dbReference type="NCBI Taxonomy" id="2596892"/>
    <lineage>
        <taxon>Bacteria</taxon>
        <taxon>Bacillati</taxon>
        <taxon>Actinomycetota</taxon>
        <taxon>Actinomycetes</taxon>
        <taxon>Kitasatosporales</taxon>
        <taxon>Streptomycetaceae</taxon>
        <taxon>Streptomyces</taxon>
    </lineage>
</organism>
<keyword evidence="3" id="KW-1185">Reference proteome</keyword>
<dbReference type="AlphaFoldDB" id="A0A5N8X7E6"/>
<feature type="compositionally biased region" description="Polar residues" evidence="1">
    <location>
        <begin position="1"/>
        <end position="10"/>
    </location>
</feature>
<dbReference type="EMBL" id="VMNX01000409">
    <property type="protein sequence ID" value="MPY55312.1"/>
    <property type="molecule type" value="Genomic_DNA"/>
</dbReference>
<name>A0A5N8X7E6_9ACTN</name>
<accession>A0A5N8X7E6</accession>
<feature type="region of interest" description="Disordered" evidence="1">
    <location>
        <begin position="90"/>
        <end position="136"/>
    </location>
</feature>
<gene>
    <name evidence="2" type="ORF">FPZ41_44970</name>
</gene>
<evidence type="ECO:0000313" key="2">
    <source>
        <dbReference type="EMBL" id="MPY55312.1"/>
    </source>
</evidence>
<comment type="caution">
    <text evidence="2">The sequence shown here is derived from an EMBL/GenBank/DDBJ whole genome shotgun (WGS) entry which is preliminary data.</text>
</comment>
<evidence type="ECO:0000256" key="1">
    <source>
        <dbReference type="SAM" id="MobiDB-lite"/>
    </source>
</evidence>
<dbReference type="Proteomes" id="UP000373149">
    <property type="component" value="Unassembled WGS sequence"/>
</dbReference>
<protein>
    <submittedName>
        <fullName evidence="2">Uncharacterized protein</fullName>
    </submittedName>
</protein>
<proteinExistence type="predicted"/>
<evidence type="ECO:0000313" key="3">
    <source>
        <dbReference type="Proteomes" id="UP000373149"/>
    </source>
</evidence>
<sequence>MARANGTTSPRLLPWPSPDGKPCYLVTDNGGSYLSRLADDLEAVQLATGTDVLGLARKVLDDPVSPYTEVRYAGLRLAECLTDALRVAESRGMRLPAPEDEEPEDTASPGEREGTPATGPPSRIGSRPSRAANPAP</sequence>
<dbReference type="RefSeq" id="WP_152870515.1">
    <property type="nucleotide sequence ID" value="NZ_VMNX01000409.1"/>
</dbReference>